<dbReference type="InterPro" id="IPR002018">
    <property type="entry name" value="CarbesteraseB"/>
</dbReference>
<reference evidence="6" key="1">
    <citation type="submission" date="2025-08" db="UniProtKB">
        <authorList>
            <consortium name="RefSeq"/>
        </authorList>
    </citation>
    <scope>IDENTIFICATION</scope>
    <source>
        <tissue evidence="6">Gonad</tissue>
    </source>
</reference>
<dbReference type="RefSeq" id="XP_019646767.1">
    <property type="nucleotide sequence ID" value="XM_019791208.1"/>
</dbReference>
<dbReference type="AlphaFoldDB" id="A0A6P5AUL4"/>
<dbReference type="Pfam" id="PF00135">
    <property type="entry name" value="COesterase"/>
    <property type="match status" value="1"/>
</dbReference>
<dbReference type="Gene3D" id="3.40.50.1820">
    <property type="entry name" value="alpha/beta hydrolase"/>
    <property type="match status" value="1"/>
</dbReference>
<dbReference type="PANTHER" id="PTHR11559">
    <property type="entry name" value="CARBOXYLESTERASE"/>
    <property type="match status" value="1"/>
</dbReference>
<organism evidence="5 6">
    <name type="scientific">Branchiostoma belcheri</name>
    <name type="common">Amphioxus</name>
    <dbReference type="NCBI Taxonomy" id="7741"/>
    <lineage>
        <taxon>Eukaryota</taxon>
        <taxon>Metazoa</taxon>
        <taxon>Chordata</taxon>
        <taxon>Cephalochordata</taxon>
        <taxon>Leptocardii</taxon>
        <taxon>Amphioxiformes</taxon>
        <taxon>Branchiostomatidae</taxon>
        <taxon>Branchiostoma</taxon>
    </lineage>
</organism>
<accession>A0A6P5AUL4</accession>
<evidence type="ECO:0000313" key="6">
    <source>
        <dbReference type="RefSeq" id="XP_019646767.1"/>
    </source>
</evidence>
<dbReference type="SUPFAM" id="SSF53474">
    <property type="entry name" value="alpha/beta-Hydrolases"/>
    <property type="match status" value="1"/>
</dbReference>
<dbReference type="EC" id="3.1.1.-" evidence="3"/>
<dbReference type="GO" id="GO:0016787">
    <property type="term" value="F:hydrolase activity"/>
    <property type="evidence" value="ECO:0007669"/>
    <property type="project" value="UniProtKB-KW"/>
</dbReference>
<evidence type="ECO:0000256" key="1">
    <source>
        <dbReference type="ARBA" id="ARBA00005964"/>
    </source>
</evidence>
<evidence type="ECO:0000313" key="5">
    <source>
        <dbReference type="Proteomes" id="UP000515135"/>
    </source>
</evidence>
<dbReference type="InterPro" id="IPR050309">
    <property type="entry name" value="Type-B_Carboxylest/Lipase"/>
</dbReference>
<dbReference type="InterPro" id="IPR018247">
    <property type="entry name" value="EF_Hand_1_Ca_BS"/>
</dbReference>
<dbReference type="Proteomes" id="UP000515135">
    <property type="component" value="Unplaced"/>
</dbReference>
<comment type="similarity">
    <text evidence="1 3">Belongs to the type-B carboxylesterase/lipase family.</text>
</comment>
<gene>
    <name evidence="6" type="primary">LOC109487191</name>
</gene>
<evidence type="ECO:0000256" key="3">
    <source>
        <dbReference type="RuleBase" id="RU361235"/>
    </source>
</evidence>
<evidence type="ECO:0000256" key="2">
    <source>
        <dbReference type="ARBA" id="ARBA00022801"/>
    </source>
</evidence>
<dbReference type="KEGG" id="bbel:109487191"/>
<dbReference type="PROSITE" id="PS00941">
    <property type="entry name" value="CARBOXYLESTERASE_B_2"/>
    <property type="match status" value="1"/>
</dbReference>
<keyword evidence="2 3" id="KW-0378">Hydrolase</keyword>
<feature type="domain" description="Carboxylesterase type B" evidence="4">
    <location>
        <begin position="35"/>
        <end position="560"/>
    </location>
</feature>
<dbReference type="PROSITE" id="PS00018">
    <property type="entry name" value="EF_HAND_1"/>
    <property type="match status" value="1"/>
</dbReference>
<sequence length="597" mass="65974">MRDKMVRRAGKTLGIRELVVLAVLVPLLGLTDGVVVTTTYGDLNGVEFLTSTIGDAVFDRIYTFKGIPYAAPPVGDLRWRPPQDPAGWTGVRDASQFGNRCPQVVDIEGPPGTLLYEITRWRSNSSSEDCLFLNVFTPNVSSTANLPVMLWLHGGGMGIGSADTYPAEIPTSLNNVVMVTINYRLGNLGFLPTRDPDTDGNVGLLDMKKALQWVQSNIRNFGGDPDRVTVFGQSGGGWAVSLLVMSPETRGLYRRAISQSGVAGIKTSRRGDTTKTEALAAAVNCTAASFDDMIVCLRGKPAQELLTFEPSVPIVGGRFLPDNLWDMMHKKQVNEVDYLLGTNNDDGYGLLAATPQVTADGLNRTDFEAILPAQLAYVADQYPGGNVSSIVQPTIDQYIRDTNMADDPIYIRGQAIQLMTDSWFTAPTVLMAQAVSAHDTRVYQYEFQRRSAVFADRPPYTNADHGDELYYTFGIPFLRDDTGTSWKYGFTEEERDLSLDMMTYWVNFAANGDPNNSSGSSRMRDLVNWPRYMTSSQAYLKLDVTSSSDVRLRESNMKFWNEEVPRFMGKEITTGEAEKSTCSFLLVALSLVVYFLQ</sequence>
<dbReference type="InterPro" id="IPR029058">
    <property type="entry name" value="AB_hydrolase_fold"/>
</dbReference>
<proteinExistence type="inferred from homology"/>
<protein>
    <recommendedName>
        <fullName evidence="3">Carboxylic ester hydrolase</fullName>
        <ecNumber evidence="3">3.1.1.-</ecNumber>
    </recommendedName>
</protein>
<dbReference type="InterPro" id="IPR019819">
    <property type="entry name" value="Carboxylesterase_B_CS"/>
</dbReference>
<dbReference type="PROSITE" id="PS00122">
    <property type="entry name" value="CARBOXYLESTERASE_B_1"/>
    <property type="match status" value="1"/>
</dbReference>
<dbReference type="OrthoDB" id="19653at2759"/>
<keyword evidence="5" id="KW-1185">Reference proteome</keyword>
<evidence type="ECO:0000259" key="4">
    <source>
        <dbReference type="Pfam" id="PF00135"/>
    </source>
</evidence>
<name>A0A6P5AUL4_BRABE</name>
<dbReference type="InterPro" id="IPR019826">
    <property type="entry name" value="Carboxylesterase_B_AS"/>
</dbReference>
<dbReference type="GeneID" id="109487191"/>
<dbReference type="FunFam" id="3.40.50.1820:FF:000128">
    <property type="entry name" value="Carboxylic ester hydrolase"/>
    <property type="match status" value="1"/>
</dbReference>